<dbReference type="GO" id="GO:0006508">
    <property type="term" value="P:proteolysis"/>
    <property type="evidence" value="ECO:0007669"/>
    <property type="project" value="UniProtKB-KW"/>
</dbReference>
<dbReference type="EMBL" id="BK015170">
    <property type="protein sequence ID" value="DAD93937.1"/>
    <property type="molecule type" value="Genomic_DNA"/>
</dbReference>
<sequence length="181" mass="19493">MGADEEEGESKEEAEKKEGNDVLGAPEKGYDETGIELPEGIQLDEGAIEAFKKECKDLNLSQAAYSKLVTNMTSVLAKRAEEQSAQVKQALTAEAKADPQIGGANYAANLKSASRFYAKFFDAETRQFFESVGLNRHAGFIKGCLAAQQALSDDAVVKGGRSGELSTAERARAFFPNSKMN</sequence>
<name>A0A8S5NGZ2_9CAUD</name>
<protein>
    <submittedName>
        <fullName evidence="2">Putative protease</fullName>
    </submittedName>
</protein>
<evidence type="ECO:0000256" key="1">
    <source>
        <dbReference type="SAM" id="MobiDB-lite"/>
    </source>
</evidence>
<evidence type="ECO:0000313" key="2">
    <source>
        <dbReference type="EMBL" id="DAD93937.1"/>
    </source>
</evidence>
<feature type="compositionally biased region" description="Basic and acidic residues" evidence="1">
    <location>
        <begin position="11"/>
        <end position="20"/>
    </location>
</feature>
<organism evidence="2">
    <name type="scientific">Siphoviridae sp. ctRg81</name>
    <dbReference type="NCBI Taxonomy" id="2826336"/>
    <lineage>
        <taxon>Viruses</taxon>
        <taxon>Duplodnaviria</taxon>
        <taxon>Heunggongvirae</taxon>
        <taxon>Uroviricota</taxon>
        <taxon>Caudoviricetes</taxon>
    </lineage>
</organism>
<feature type="region of interest" description="Disordered" evidence="1">
    <location>
        <begin position="1"/>
        <end position="35"/>
    </location>
</feature>
<dbReference type="GO" id="GO:0008233">
    <property type="term" value="F:peptidase activity"/>
    <property type="evidence" value="ECO:0007669"/>
    <property type="project" value="UniProtKB-KW"/>
</dbReference>
<keyword evidence="2" id="KW-0645">Protease</keyword>
<reference evidence="2" key="1">
    <citation type="journal article" date="2021" name="Proc. Natl. Acad. Sci. U.S.A.">
        <title>A Catalog of Tens of Thousands of Viruses from Human Metagenomes Reveals Hidden Associations with Chronic Diseases.</title>
        <authorList>
            <person name="Tisza M.J."/>
            <person name="Buck C.B."/>
        </authorList>
    </citation>
    <scope>NUCLEOTIDE SEQUENCE</scope>
    <source>
        <strain evidence="2">CtRg81</strain>
    </source>
</reference>
<keyword evidence="2" id="KW-0378">Hydrolase</keyword>
<feature type="compositionally biased region" description="Acidic residues" evidence="1">
    <location>
        <begin position="1"/>
        <end position="10"/>
    </location>
</feature>
<proteinExistence type="predicted"/>
<accession>A0A8S5NGZ2</accession>